<accession>A0AC34G8E0</accession>
<proteinExistence type="predicted"/>
<dbReference type="WBParaSite" id="ES5_v2.g25880.t1">
    <property type="protein sequence ID" value="ES5_v2.g25880.t1"/>
    <property type="gene ID" value="ES5_v2.g25880"/>
</dbReference>
<protein>
    <submittedName>
        <fullName evidence="2">t-SNARE coiled-coil homology domain-containing protein</fullName>
    </submittedName>
</protein>
<name>A0AC34G8E0_9BILA</name>
<evidence type="ECO:0000313" key="1">
    <source>
        <dbReference type="Proteomes" id="UP000887579"/>
    </source>
</evidence>
<reference evidence="2" key="1">
    <citation type="submission" date="2022-11" db="UniProtKB">
        <authorList>
            <consortium name="WormBaseParasite"/>
        </authorList>
    </citation>
    <scope>IDENTIFICATION</scope>
</reference>
<organism evidence="1 2">
    <name type="scientific">Panagrolaimus sp. ES5</name>
    <dbReference type="NCBI Taxonomy" id="591445"/>
    <lineage>
        <taxon>Eukaryota</taxon>
        <taxon>Metazoa</taxon>
        <taxon>Ecdysozoa</taxon>
        <taxon>Nematoda</taxon>
        <taxon>Chromadorea</taxon>
        <taxon>Rhabditida</taxon>
        <taxon>Tylenchina</taxon>
        <taxon>Panagrolaimomorpha</taxon>
        <taxon>Panagrolaimoidea</taxon>
        <taxon>Panagrolaimidae</taxon>
        <taxon>Panagrolaimus</taxon>
    </lineage>
</organism>
<sequence length="248" mass="28642">MYTEMKDIHGRILVTPNADPKDTQRLADVIDNFTTLSKTVNKLSKQLNQDYQSYEKDANNTGGAESRIRRDQVLVLNRAVTKVLMDFNNEQIRYKEKCKTRMHQYLKIADNQMTDDEIDSAIEKGHFYNTTSLLMGDRDKKLLYEDVKSRHEDIVKLEKSIAELHEMFQDVAMLVESQGEMLNIIENNVNNATEYARKAHTNVTQAREAKQRNMKLKVAICVGVSLLIFFLLIFGAGAFCFYLPFICR</sequence>
<dbReference type="Proteomes" id="UP000887579">
    <property type="component" value="Unplaced"/>
</dbReference>
<evidence type="ECO:0000313" key="2">
    <source>
        <dbReference type="WBParaSite" id="ES5_v2.g25880.t1"/>
    </source>
</evidence>